<proteinExistence type="predicted"/>
<dbReference type="PANTHER" id="PTHR43242">
    <property type="entry name" value="NAD(P)-BINDING ROSSMANN-FOLD SUPERFAMILY PROTEIN"/>
    <property type="match status" value="1"/>
</dbReference>
<reference evidence="2 3" key="1">
    <citation type="submission" date="2024-03" db="EMBL/GenBank/DDBJ databases">
        <title>Complete genome sequence of the green alga Chloropicon roscoffensis RCC1871.</title>
        <authorList>
            <person name="Lemieux C."/>
            <person name="Pombert J.-F."/>
            <person name="Otis C."/>
            <person name="Turmel M."/>
        </authorList>
    </citation>
    <scope>NUCLEOTIDE SEQUENCE [LARGE SCALE GENOMIC DNA]</scope>
    <source>
        <strain evidence="2 3">RCC1871</strain>
    </source>
</reference>
<dbReference type="SUPFAM" id="SSF51735">
    <property type="entry name" value="NAD(P)-binding Rossmann-fold domains"/>
    <property type="match status" value="1"/>
</dbReference>
<evidence type="ECO:0000313" key="3">
    <source>
        <dbReference type="Proteomes" id="UP001472866"/>
    </source>
</evidence>
<dbReference type="AlphaFoldDB" id="A0AAX4PGR7"/>
<evidence type="ECO:0000313" key="2">
    <source>
        <dbReference type="EMBL" id="WZN65444.1"/>
    </source>
</evidence>
<dbReference type="EMBL" id="CP151512">
    <property type="protein sequence ID" value="WZN65444.1"/>
    <property type="molecule type" value="Genomic_DNA"/>
</dbReference>
<name>A0AAX4PGR7_9CHLO</name>
<dbReference type="PANTHER" id="PTHR43242:SF1">
    <property type="entry name" value="NAD(P)-BINDING ROSSMANN-FOLD SUPERFAMILY PROTEIN"/>
    <property type="match status" value="1"/>
</dbReference>
<accession>A0AAX4PGR7</accession>
<dbReference type="InterPro" id="IPR029903">
    <property type="entry name" value="RmlD-like-bd"/>
</dbReference>
<keyword evidence="3" id="KW-1185">Reference proteome</keyword>
<dbReference type="InterPro" id="IPR036291">
    <property type="entry name" value="NAD(P)-bd_dom_sf"/>
</dbReference>
<dbReference type="Gene3D" id="3.40.50.720">
    <property type="entry name" value="NAD(P)-binding Rossmann-like Domain"/>
    <property type="match status" value="1"/>
</dbReference>
<gene>
    <name evidence="2" type="ORF">HKI87_12g70030</name>
</gene>
<evidence type="ECO:0000259" key="1">
    <source>
        <dbReference type="Pfam" id="PF04321"/>
    </source>
</evidence>
<sequence>MKVLCVGGTGYLGQYLVEGLKSDGHDVAFTYNTKESKAVSKLQDVEHATGYWVDLATGEGLRQLAEEFGEPGLVVNCAAISQPRACEEDPDLAMAVNVPTRLVEDYLHGRFEGRPALAHLSTDHVYRGRKALVTEDERSEVGPVNAYGRTKLEAETFVSSSYANHAIFRSSIIYGGSKDVGRTLFVQFLDQALGAEGAEFGAFRNEFRSPVYVRDIVTLCATLADRVARGEGIAPPAEGPRVFNLGGPERLSRADMARMLCGRRGYPERRVVEVDRPAEAKSPADASMDSAKLRDTFGLATTPFDRALREIFP</sequence>
<feature type="domain" description="RmlD-like substrate binding" evidence="1">
    <location>
        <begin position="1"/>
        <end position="311"/>
    </location>
</feature>
<dbReference type="CDD" id="cd05254">
    <property type="entry name" value="dTDP_HR_like_SDR_e"/>
    <property type="match status" value="1"/>
</dbReference>
<protein>
    <submittedName>
        <fullName evidence="2">dTDP-4-dehydrorhamnose reductase</fullName>
    </submittedName>
</protein>
<dbReference type="Pfam" id="PF04321">
    <property type="entry name" value="RmlD_sub_bind"/>
    <property type="match status" value="1"/>
</dbReference>
<dbReference type="Proteomes" id="UP001472866">
    <property type="component" value="Chromosome 12"/>
</dbReference>
<organism evidence="2 3">
    <name type="scientific">Chloropicon roscoffensis</name>
    <dbReference type="NCBI Taxonomy" id="1461544"/>
    <lineage>
        <taxon>Eukaryota</taxon>
        <taxon>Viridiplantae</taxon>
        <taxon>Chlorophyta</taxon>
        <taxon>Chloropicophyceae</taxon>
        <taxon>Chloropicales</taxon>
        <taxon>Chloropicaceae</taxon>
        <taxon>Chloropicon</taxon>
    </lineage>
</organism>